<organism evidence="8">
    <name type="scientific">marine metagenome</name>
    <dbReference type="NCBI Taxonomy" id="408172"/>
    <lineage>
        <taxon>unclassified sequences</taxon>
        <taxon>metagenomes</taxon>
        <taxon>ecological metagenomes</taxon>
    </lineage>
</organism>
<dbReference type="InterPro" id="IPR051447">
    <property type="entry name" value="Lipoprotein-release_system"/>
</dbReference>
<reference evidence="8" key="1">
    <citation type="submission" date="2018-05" db="EMBL/GenBank/DDBJ databases">
        <authorList>
            <person name="Lanie J.A."/>
            <person name="Ng W.-L."/>
            <person name="Kazmierczak K.M."/>
            <person name="Andrzejewski T.M."/>
            <person name="Davidsen T.M."/>
            <person name="Wayne K.J."/>
            <person name="Tettelin H."/>
            <person name="Glass J.I."/>
            <person name="Rusch D."/>
            <person name="Podicherti R."/>
            <person name="Tsui H.-C.T."/>
            <person name="Winkler M.E."/>
        </authorList>
    </citation>
    <scope>NUCLEOTIDE SEQUENCE</scope>
</reference>
<dbReference type="Pfam" id="PF02687">
    <property type="entry name" value="FtsX"/>
    <property type="match status" value="1"/>
</dbReference>
<keyword evidence="2" id="KW-1003">Cell membrane</keyword>
<feature type="non-terminal residue" evidence="8">
    <location>
        <position position="1"/>
    </location>
</feature>
<accession>A0A382FUE6</accession>
<dbReference type="AlphaFoldDB" id="A0A382FUE6"/>
<comment type="subcellular location">
    <subcellularLocation>
        <location evidence="1">Cell membrane</location>
        <topology evidence="1">Multi-pass membrane protein</topology>
    </subcellularLocation>
</comment>
<evidence type="ECO:0000256" key="2">
    <source>
        <dbReference type="ARBA" id="ARBA00022475"/>
    </source>
</evidence>
<evidence type="ECO:0000256" key="3">
    <source>
        <dbReference type="ARBA" id="ARBA00022692"/>
    </source>
</evidence>
<dbReference type="GO" id="GO:0044874">
    <property type="term" value="P:lipoprotein localization to outer membrane"/>
    <property type="evidence" value="ECO:0007669"/>
    <property type="project" value="TreeGrafter"/>
</dbReference>
<name>A0A382FUE6_9ZZZZ</name>
<gene>
    <name evidence="8" type="ORF">METZ01_LOCUS218435</name>
</gene>
<keyword evidence="5 6" id="KW-0472">Membrane</keyword>
<feature type="transmembrane region" description="Helical" evidence="6">
    <location>
        <begin position="226"/>
        <end position="248"/>
    </location>
</feature>
<protein>
    <recommendedName>
        <fullName evidence="7">ABC3 transporter permease C-terminal domain-containing protein</fullName>
    </recommendedName>
</protein>
<dbReference type="EMBL" id="UINC01051430">
    <property type="protein sequence ID" value="SVB65581.1"/>
    <property type="molecule type" value="Genomic_DNA"/>
</dbReference>
<keyword evidence="3 6" id="KW-0812">Transmembrane</keyword>
<evidence type="ECO:0000313" key="8">
    <source>
        <dbReference type="EMBL" id="SVB65581.1"/>
    </source>
</evidence>
<keyword evidence="4 6" id="KW-1133">Transmembrane helix</keyword>
<evidence type="ECO:0000259" key="7">
    <source>
        <dbReference type="Pfam" id="PF02687"/>
    </source>
</evidence>
<proteinExistence type="predicted"/>
<dbReference type="GO" id="GO:0098797">
    <property type="term" value="C:plasma membrane protein complex"/>
    <property type="evidence" value="ECO:0007669"/>
    <property type="project" value="TreeGrafter"/>
</dbReference>
<dbReference type="PANTHER" id="PTHR30489:SF0">
    <property type="entry name" value="LIPOPROTEIN-RELEASING SYSTEM TRANSMEMBRANE PROTEIN LOLE"/>
    <property type="match status" value="1"/>
</dbReference>
<sequence length="317" mass="34023">PRVYAGGLVSSGEATSAGMFMGIDPARELVVTRFLDQLVEGRLPVSGQNELVVGEEMARQLSAAVGDELVVVASGADGSMANDLYRLVGMFRSGLTELDATFAVMPIGDLQALMVLPPNRIHEIAISTTDPWIADTTALRLRETLPGVEPAIEIVSWTVLNPAMVDYVALADSMYFIIIFIVFGIALFGVANSTLLATYERRREFAVMLALGATPRSIWSTVVSEAFAVALVSLVLGSILIFPLMVWFHNAPPDMSWLLDSDVTLMGALLSPSLRVEYNPSFWLTCAVALIVTAVIAALYPAFRAGRTPPADTLSGL</sequence>
<evidence type="ECO:0000256" key="4">
    <source>
        <dbReference type="ARBA" id="ARBA00022989"/>
    </source>
</evidence>
<evidence type="ECO:0000256" key="6">
    <source>
        <dbReference type="SAM" id="Phobius"/>
    </source>
</evidence>
<feature type="domain" description="ABC3 transporter permease C-terminal" evidence="7">
    <location>
        <begin position="176"/>
        <end position="310"/>
    </location>
</feature>
<dbReference type="PANTHER" id="PTHR30489">
    <property type="entry name" value="LIPOPROTEIN-RELEASING SYSTEM TRANSMEMBRANE PROTEIN LOLE"/>
    <property type="match status" value="1"/>
</dbReference>
<feature type="transmembrane region" description="Helical" evidence="6">
    <location>
        <begin position="174"/>
        <end position="199"/>
    </location>
</feature>
<evidence type="ECO:0000256" key="1">
    <source>
        <dbReference type="ARBA" id="ARBA00004651"/>
    </source>
</evidence>
<evidence type="ECO:0000256" key="5">
    <source>
        <dbReference type="ARBA" id="ARBA00023136"/>
    </source>
</evidence>
<feature type="transmembrane region" description="Helical" evidence="6">
    <location>
        <begin position="282"/>
        <end position="303"/>
    </location>
</feature>
<dbReference type="InterPro" id="IPR003838">
    <property type="entry name" value="ABC3_permease_C"/>
</dbReference>